<organism evidence="9 10">
    <name type="scientific">Candidatus Roizmanbacteria bacterium GW2011_GWC2_35_12</name>
    <dbReference type="NCBI Taxonomy" id="1618485"/>
    <lineage>
        <taxon>Bacteria</taxon>
        <taxon>Candidatus Roizmaniibacteriota</taxon>
    </lineage>
</organism>
<dbReference type="PANTHER" id="PTHR30012">
    <property type="entry name" value="GENERAL SECRETION PATHWAY PROTEIN"/>
    <property type="match status" value="1"/>
</dbReference>
<keyword evidence="6 7" id="KW-0472">Membrane</keyword>
<dbReference type="PRINTS" id="PR00812">
    <property type="entry name" value="BCTERIALGSPF"/>
</dbReference>
<dbReference type="InterPro" id="IPR042094">
    <property type="entry name" value="T2SS_GspF_sf"/>
</dbReference>
<evidence type="ECO:0000256" key="7">
    <source>
        <dbReference type="SAM" id="Phobius"/>
    </source>
</evidence>
<dbReference type="InterPro" id="IPR003004">
    <property type="entry name" value="GspF/PilC"/>
</dbReference>
<dbReference type="PANTHER" id="PTHR30012:SF0">
    <property type="entry name" value="TYPE II SECRETION SYSTEM PROTEIN F-RELATED"/>
    <property type="match status" value="1"/>
</dbReference>
<evidence type="ECO:0000256" key="4">
    <source>
        <dbReference type="ARBA" id="ARBA00022692"/>
    </source>
</evidence>
<evidence type="ECO:0000256" key="5">
    <source>
        <dbReference type="ARBA" id="ARBA00022989"/>
    </source>
</evidence>
<proteinExistence type="inferred from homology"/>
<feature type="transmembrane region" description="Helical" evidence="7">
    <location>
        <begin position="14"/>
        <end position="38"/>
    </location>
</feature>
<dbReference type="Pfam" id="PF00482">
    <property type="entry name" value="T2SSF"/>
    <property type="match status" value="2"/>
</dbReference>
<evidence type="ECO:0000259" key="8">
    <source>
        <dbReference type="Pfam" id="PF00482"/>
    </source>
</evidence>
<dbReference type="Gene3D" id="1.20.81.30">
    <property type="entry name" value="Type II secretion system (T2SS), domain F"/>
    <property type="match status" value="2"/>
</dbReference>
<dbReference type="Proteomes" id="UP000034127">
    <property type="component" value="Unassembled WGS sequence"/>
</dbReference>
<accession>A0A0G0BU96</accession>
<keyword evidence="5 7" id="KW-1133">Transmembrane helix</keyword>
<evidence type="ECO:0000313" key="10">
    <source>
        <dbReference type="Proteomes" id="UP000034127"/>
    </source>
</evidence>
<evidence type="ECO:0000313" key="9">
    <source>
        <dbReference type="EMBL" id="KKP67326.1"/>
    </source>
</evidence>
<keyword evidence="4 7" id="KW-0812">Transmembrane</keyword>
<dbReference type="InterPro" id="IPR018076">
    <property type="entry name" value="T2SS_GspF_dom"/>
</dbReference>
<sequence length="350" mass="38545">MKTENTSLTTDEKISLFISLATMLAAGITIIEAIDSLLEDAKGNQKKILSTLKEDLSQGKRIYVSFSKFPKAFDGVTVAILKAAEEAGTLDATLRQIKENIQKEAEFLGTVKSALMYPMFILLVFVAVLGMILTVVVPKISQVFLALRMDLPLPTKILMFLSDVVTKQTVPFTLVSLFIFGVFLFLYTTQKKLLMNFFYSLPGISTIVIQIDLVRFSRSLAMLYSSGITITNALELCENIVMSKPISKMVKDARIVIFSGKKLSDSLKIHKKSVPSLMIKIIEAGEKSGTLEASLREVSNFLDYQVTRTLKTLTSLIEPIMLVFVGLMVGGMMLSIIAPIYGLIGQVGAQ</sequence>
<name>A0A0G0BU96_9BACT</name>
<gene>
    <name evidence="9" type="ORF">UR63_C0016G0005</name>
</gene>
<comment type="subcellular location">
    <subcellularLocation>
        <location evidence="1">Cell membrane</location>
        <topology evidence="1">Multi-pass membrane protein</topology>
    </subcellularLocation>
</comment>
<dbReference type="GO" id="GO:0005886">
    <property type="term" value="C:plasma membrane"/>
    <property type="evidence" value="ECO:0007669"/>
    <property type="project" value="UniProtKB-SubCell"/>
</dbReference>
<feature type="transmembrane region" description="Helical" evidence="7">
    <location>
        <begin position="115"/>
        <end position="137"/>
    </location>
</feature>
<protein>
    <submittedName>
        <fullName evidence="9">Type IV pilin</fullName>
    </submittedName>
</protein>
<reference evidence="9 10" key="1">
    <citation type="journal article" date="2015" name="Nature">
        <title>rRNA introns, odd ribosomes, and small enigmatic genomes across a large radiation of phyla.</title>
        <authorList>
            <person name="Brown C.T."/>
            <person name="Hug L.A."/>
            <person name="Thomas B.C."/>
            <person name="Sharon I."/>
            <person name="Castelle C.J."/>
            <person name="Singh A."/>
            <person name="Wilkins M.J."/>
            <person name="Williams K.H."/>
            <person name="Banfield J.F."/>
        </authorList>
    </citation>
    <scope>NUCLEOTIDE SEQUENCE [LARGE SCALE GENOMIC DNA]</scope>
</reference>
<feature type="transmembrane region" description="Helical" evidence="7">
    <location>
        <begin position="320"/>
        <end position="344"/>
    </location>
</feature>
<evidence type="ECO:0000256" key="3">
    <source>
        <dbReference type="ARBA" id="ARBA00022475"/>
    </source>
</evidence>
<comment type="similarity">
    <text evidence="2">Belongs to the GSP F family.</text>
</comment>
<dbReference type="EMBL" id="LBPX01000016">
    <property type="protein sequence ID" value="KKP67326.1"/>
    <property type="molecule type" value="Genomic_DNA"/>
</dbReference>
<feature type="transmembrane region" description="Helical" evidence="7">
    <location>
        <begin position="157"/>
        <end position="186"/>
    </location>
</feature>
<dbReference type="AlphaFoldDB" id="A0A0G0BU96"/>
<keyword evidence="3" id="KW-1003">Cell membrane</keyword>
<comment type="caution">
    <text evidence="9">The sequence shown here is derived from an EMBL/GenBank/DDBJ whole genome shotgun (WGS) entry which is preliminary data.</text>
</comment>
<feature type="transmembrane region" description="Helical" evidence="7">
    <location>
        <begin position="193"/>
        <end position="211"/>
    </location>
</feature>
<evidence type="ECO:0000256" key="2">
    <source>
        <dbReference type="ARBA" id="ARBA00005745"/>
    </source>
</evidence>
<evidence type="ECO:0000256" key="6">
    <source>
        <dbReference type="ARBA" id="ARBA00023136"/>
    </source>
</evidence>
<evidence type="ECO:0000256" key="1">
    <source>
        <dbReference type="ARBA" id="ARBA00004651"/>
    </source>
</evidence>
<feature type="domain" description="Type II secretion system protein GspF" evidence="8">
    <location>
        <begin position="19"/>
        <end position="138"/>
    </location>
</feature>
<feature type="domain" description="Type II secretion system protein GspF" evidence="8">
    <location>
        <begin position="216"/>
        <end position="339"/>
    </location>
</feature>